<accession>A0A1I3GKS7</accession>
<organism evidence="1 2">
    <name type="scientific">Modicisalibacter xianhensis</name>
    <dbReference type="NCBI Taxonomy" id="442341"/>
    <lineage>
        <taxon>Bacteria</taxon>
        <taxon>Pseudomonadati</taxon>
        <taxon>Pseudomonadota</taxon>
        <taxon>Gammaproteobacteria</taxon>
        <taxon>Oceanospirillales</taxon>
        <taxon>Halomonadaceae</taxon>
        <taxon>Modicisalibacter</taxon>
    </lineage>
</organism>
<dbReference type="STRING" id="442341.SAMN04487959_1345"/>
<dbReference type="EMBL" id="FOPY01000034">
    <property type="protein sequence ID" value="SFI24086.1"/>
    <property type="molecule type" value="Genomic_DNA"/>
</dbReference>
<reference evidence="1 2" key="1">
    <citation type="submission" date="2016-10" db="EMBL/GenBank/DDBJ databases">
        <authorList>
            <person name="de Groot N.N."/>
        </authorList>
    </citation>
    <scope>NUCLEOTIDE SEQUENCE [LARGE SCALE GENOMIC DNA]</scope>
    <source>
        <strain evidence="1 2">CGMCC 1.6848</strain>
    </source>
</reference>
<keyword evidence="2" id="KW-1185">Reference proteome</keyword>
<dbReference type="AlphaFoldDB" id="A0A1I3GKS7"/>
<proteinExistence type="predicted"/>
<gene>
    <name evidence="1" type="ORF">SAMN04487959_1345</name>
</gene>
<dbReference type="Proteomes" id="UP000199040">
    <property type="component" value="Unassembled WGS sequence"/>
</dbReference>
<protein>
    <submittedName>
        <fullName evidence="1">Uncharacterized protein</fullName>
    </submittedName>
</protein>
<sequence>MSYSEDFSLLRSRQFNIKRDHVFAGIPSQEILCAVDPATVPNRKARRLIRKAQRKSKGGGQ</sequence>
<evidence type="ECO:0000313" key="2">
    <source>
        <dbReference type="Proteomes" id="UP000199040"/>
    </source>
</evidence>
<name>A0A1I3GKS7_9GAMM</name>
<evidence type="ECO:0000313" key="1">
    <source>
        <dbReference type="EMBL" id="SFI24086.1"/>
    </source>
</evidence>